<dbReference type="InterPro" id="IPR003578">
    <property type="entry name" value="Small_GTPase_Rho"/>
</dbReference>
<dbReference type="EMBL" id="CAJOBA010043282">
    <property type="protein sequence ID" value="CAF4146907.1"/>
    <property type="molecule type" value="Genomic_DNA"/>
</dbReference>
<dbReference type="Proteomes" id="UP000677228">
    <property type="component" value="Unassembled WGS sequence"/>
</dbReference>
<dbReference type="SMART" id="SM00175">
    <property type="entry name" value="RAB"/>
    <property type="match status" value="1"/>
</dbReference>
<dbReference type="InterPro" id="IPR027417">
    <property type="entry name" value="P-loop_NTPase"/>
</dbReference>
<keyword evidence="2" id="KW-0342">GTP-binding</keyword>
<dbReference type="SUPFAM" id="SSF52540">
    <property type="entry name" value="P-loop containing nucleoside triphosphate hydrolases"/>
    <property type="match status" value="1"/>
</dbReference>
<dbReference type="InterPro" id="IPR001806">
    <property type="entry name" value="Small_GTPase"/>
</dbReference>
<dbReference type="AlphaFoldDB" id="A0A815ET22"/>
<keyword evidence="1" id="KW-0547">Nucleotide-binding</keyword>
<dbReference type="EMBL" id="CAJNOK010021660">
    <property type="protein sequence ID" value="CAF1335610.1"/>
    <property type="molecule type" value="Genomic_DNA"/>
</dbReference>
<evidence type="ECO:0000256" key="2">
    <source>
        <dbReference type="ARBA" id="ARBA00023134"/>
    </source>
</evidence>
<proteinExistence type="predicted"/>
<dbReference type="Proteomes" id="UP000682733">
    <property type="component" value="Unassembled WGS sequence"/>
</dbReference>
<name>A0A815ET22_9BILA</name>
<evidence type="ECO:0000313" key="7">
    <source>
        <dbReference type="Proteomes" id="UP000663829"/>
    </source>
</evidence>
<keyword evidence="7" id="KW-1185">Reference proteome</keyword>
<dbReference type="CDD" id="cd00157">
    <property type="entry name" value="Rho"/>
    <property type="match status" value="1"/>
</dbReference>
<dbReference type="EMBL" id="CAJNOQ010013168">
    <property type="protein sequence ID" value="CAF1315755.1"/>
    <property type="molecule type" value="Genomic_DNA"/>
</dbReference>
<dbReference type="GO" id="GO:0007264">
    <property type="term" value="P:small GTPase-mediated signal transduction"/>
    <property type="evidence" value="ECO:0007669"/>
    <property type="project" value="InterPro"/>
</dbReference>
<dbReference type="Pfam" id="PF00071">
    <property type="entry name" value="Ras"/>
    <property type="match status" value="1"/>
</dbReference>
<dbReference type="SMART" id="SM00174">
    <property type="entry name" value="RHO"/>
    <property type="match status" value="1"/>
</dbReference>
<dbReference type="Proteomes" id="UP000681722">
    <property type="component" value="Unassembled WGS sequence"/>
</dbReference>
<dbReference type="PANTHER" id="PTHR24072">
    <property type="entry name" value="RHO FAMILY GTPASE"/>
    <property type="match status" value="1"/>
</dbReference>
<dbReference type="PRINTS" id="PR00449">
    <property type="entry name" value="RASTRNSFRMNG"/>
</dbReference>
<reference evidence="3" key="1">
    <citation type="submission" date="2021-02" db="EMBL/GenBank/DDBJ databases">
        <authorList>
            <person name="Nowell W R."/>
        </authorList>
    </citation>
    <scope>NUCLEOTIDE SEQUENCE</scope>
</reference>
<organism evidence="3 7">
    <name type="scientific">Didymodactylos carnosus</name>
    <dbReference type="NCBI Taxonomy" id="1234261"/>
    <lineage>
        <taxon>Eukaryota</taxon>
        <taxon>Metazoa</taxon>
        <taxon>Spiralia</taxon>
        <taxon>Gnathifera</taxon>
        <taxon>Rotifera</taxon>
        <taxon>Eurotatoria</taxon>
        <taxon>Bdelloidea</taxon>
        <taxon>Philodinida</taxon>
        <taxon>Philodinidae</taxon>
        <taxon>Didymodactylos</taxon>
    </lineage>
</organism>
<evidence type="ECO:0008006" key="8">
    <source>
        <dbReference type="Google" id="ProtNLM"/>
    </source>
</evidence>
<dbReference type="EMBL" id="CAJOBC010045079">
    <property type="protein sequence ID" value="CAF4157631.1"/>
    <property type="molecule type" value="Genomic_DNA"/>
</dbReference>
<dbReference type="PROSITE" id="PS51421">
    <property type="entry name" value="RAS"/>
    <property type="match status" value="1"/>
</dbReference>
<dbReference type="PROSITE" id="PS51419">
    <property type="entry name" value="RAB"/>
    <property type="match status" value="1"/>
</dbReference>
<accession>A0A815ET22</accession>
<sequence>MATSPIKTIKCVVVGDGAVGKTCLLITYTTNTFPVEYVPTIFDSYAVTVMIDGQQHTIGLYDTAGQESYDRLRPLSYPSTDIFLVCFSVVLPSSFINIREKWVPEISHYNPHTPYILVGTQIDLRDDKATIDKLQRSKQLPVSKAQGAKLAKQINAVKYVEVSSKTEIGIKAVFDEAIIAVLLPKK</sequence>
<dbReference type="Gene3D" id="3.40.50.300">
    <property type="entry name" value="P-loop containing nucleotide triphosphate hydrolases"/>
    <property type="match status" value="1"/>
</dbReference>
<dbReference type="PROSITE" id="PS51420">
    <property type="entry name" value="RHO"/>
    <property type="match status" value="1"/>
</dbReference>
<protein>
    <recommendedName>
        <fullName evidence="8">Cell division control protein 42 homolog</fullName>
    </recommendedName>
</protein>
<gene>
    <name evidence="3" type="ORF">GPM918_LOCUS29222</name>
    <name evidence="4" type="ORF">OVA965_LOCUS30095</name>
    <name evidence="6" type="ORF">SRO942_LOCUS29789</name>
    <name evidence="5" type="ORF">TMI583_LOCUS30890</name>
</gene>
<dbReference type="GO" id="GO:0003924">
    <property type="term" value="F:GTPase activity"/>
    <property type="evidence" value="ECO:0007669"/>
    <property type="project" value="InterPro"/>
</dbReference>
<evidence type="ECO:0000313" key="4">
    <source>
        <dbReference type="EMBL" id="CAF1335610.1"/>
    </source>
</evidence>
<dbReference type="Proteomes" id="UP000663829">
    <property type="component" value="Unassembled WGS sequence"/>
</dbReference>
<evidence type="ECO:0000256" key="1">
    <source>
        <dbReference type="ARBA" id="ARBA00022741"/>
    </source>
</evidence>
<dbReference type="OrthoDB" id="8830751at2759"/>
<dbReference type="FunFam" id="3.40.50.300:FF:000118">
    <property type="entry name" value="Rho-related GTP-binding protein RhoG"/>
    <property type="match status" value="1"/>
</dbReference>
<feature type="non-terminal residue" evidence="3">
    <location>
        <position position="1"/>
    </location>
</feature>
<evidence type="ECO:0000313" key="5">
    <source>
        <dbReference type="EMBL" id="CAF4146907.1"/>
    </source>
</evidence>
<evidence type="ECO:0000313" key="3">
    <source>
        <dbReference type="EMBL" id="CAF1315755.1"/>
    </source>
</evidence>
<dbReference type="NCBIfam" id="TIGR00231">
    <property type="entry name" value="small_GTP"/>
    <property type="match status" value="1"/>
</dbReference>
<evidence type="ECO:0000313" key="6">
    <source>
        <dbReference type="EMBL" id="CAF4157631.1"/>
    </source>
</evidence>
<dbReference type="GO" id="GO:0005525">
    <property type="term" value="F:GTP binding"/>
    <property type="evidence" value="ECO:0007669"/>
    <property type="project" value="UniProtKB-KW"/>
</dbReference>
<comment type="caution">
    <text evidence="3">The sequence shown here is derived from an EMBL/GenBank/DDBJ whole genome shotgun (WGS) entry which is preliminary data.</text>
</comment>
<dbReference type="InterPro" id="IPR005225">
    <property type="entry name" value="Small_GTP-bd"/>
</dbReference>
<dbReference type="SMART" id="SM00173">
    <property type="entry name" value="RAS"/>
    <property type="match status" value="1"/>
</dbReference>